<reference evidence="1" key="1">
    <citation type="journal article" date="2013" name="J. Plant Res.">
        <title>Effect of fungi and light on seed germination of three Opuntia species from semiarid lands of central Mexico.</title>
        <authorList>
            <person name="Delgado-Sanchez P."/>
            <person name="Jimenez-Bremont J.F."/>
            <person name="Guerrero-Gonzalez Mde L."/>
            <person name="Flores J."/>
        </authorList>
    </citation>
    <scope>NUCLEOTIDE SEQUENCE</scope>
    <source>
        <tissue evidence="1">Cladode</tissue>
    </source>
</reference>
<protein>
    <submittedName>
        <fullName evidence="1">Uncharacterized protein</fullName>
    </submittedName>
</protein>
<sequence>MRLLANECLRYKGESYSIGFKALSWDISWSGCEKINLLSRRHMQKGFIHEILPSKTSCNSYSTTSPNRPQNITHTMKAFISFLPILIAKRQSQKLQNITRIKLLQCLINLCLQIWCQTAGTFFLQELQSSFQRLAAIDIVRRVQCHCIP</sequence>
<accession>A0A7C9A647</accession>
<name>A0A7C9A647_OPUST</name>
<dbReference type="AlphaFoldDB" id="A0A7C9A647"/>
<evidence type="ECO:0000313" key="1">
    <source>
        <dbReference type="EMBL" id="MBA4660472.1"/>
    </source>
</evidence>
<reference evidence="1" key="2">
    <citation type="submission" date="2020-07" db="EMBL/GenBank/DDBJ databases">
        <authorList>
            <person name="Vera ALvarez R."/>
            <person name="Arias-Moreno D.M."/>
            <person name="Jimenez-Jacinto V."/>
            <person name="Jimenez-Bremont J.F."/>
            <person name="Swaminathan K."/>
            <person name="Moose S.P."/>
            <person name="Guerrero-Gonzalez M.L."/>
            <person name="Marino-Ramirez L."/>
            <person name="Landsman D."/>
            <person name="Rodriguez-Kessler M."/>
            <person name="Delgado-Sanchez P."/>
        </authorList>
    </citation>
    <scope>NUCLEOTIDE SEQUENCE</scope>
    <source>
        <tissue evidence="1">Cladode</tissue>
    </source>
</reference>
<proteinExistence type="predicted"/>
<dbReference type="EMBL" id="GISG01207985">
    <property type="protein sequence ID" value="MBA4660472.1"/>
    <property type="molecule type" value="Transcribed_RNA"/>
</dbReference>
<organism evidence="1">
    <name type="scientific">Opuntia streptacantha</name>
    <name type="common">Prickly pear cactus</name>
    <name type="synonym">Opuntia cardona</name>
    <dbReference type="NCBI Taxonomy" id="393608"/>
    <lineage>
        <taxon>Eukaryota</taxon>
        <taxon>Viridiplantae</taxon>
        <taxon>Streptophyta</taxon>
        <taxon>Embryophyta</taxon>
        <taxon>Tracheophyta</taxon>
        <taxon>Spermatophyta</taxon>
        <taxon>Magnoliopsida</taxon>
        <taxon>eudicotyledons</taxon>
        <taxon>Gunneridae</taxon>
        <taxon>Pentapetalae</taxon>
        <taxon>Caryophyllales</taxon>
        <taxon>Cactineae</taxon>
        <taxon>Cactaceae</taxon>
        <taxon>Opuntioideae</taxon>
        <taxon>Opuntia</taxon>
    </lineage>
</organism>